<dbReference type="Proteomes" id="UP000485058">
    <property type="component" value="Unassembled WGS sequence"/>
</dbReference>
<proteinExistence type="predicted"/>
<evidence type="ECO:0000256" key="1">
    <source>
        <dbReference type="SAM" id="MobiDB-lite"/>
    </source>
</evidence>
<evidence type="ECO:0000313" key="3">
    <source>
        <dbReference type="Proteomes" id="UP000485058"/>
    </source>
</evidence>
<organism evidence="2 3">
    <name type="scientific">Haematococcus lacustris</name>
    <name type="common">Green alga</name>
    <name type="synonym">Haematococcus pluvialis</name>
    <dbReference type="NCBI Taxonomy" id="44745"/>
    <lineage>
        <taxon>Eukaryota</taxon>
        <taxon>Viridiplantae</taxon>
        <taxon>Chlorophyta</taxon>
        <taxon>core chlorophytes</taxon>
        <taxon>Chlorophyceae</taxon>
        <taxon>CS clade</taxon>
        <taxon>Chlamydomonadales</taxon>
        <taxon>Haematococcaceae</taxon>
        <taxon>Haematococcus</taxon>
    </lineage>
</organism>
<sequence>MGPVMGQGHLSPLLQHPLLPVRQVVQHLWAVVTSVLYHFACGGPDLRTGQKRKAAEAQRGQSAEAGQAAAAGAIKKRLTVQPSVADGVAPPGELPESVSGRMVARQRQRGHP</sequence>
<gene>
    <name evidence="2" type="ORF">HaLaN_03307</name>
</gene>
<accession>A0A699YDY6</accession>
<feature type="region of interest" description="Disordered" evidence="1">
    <location>
        <begin position="47"/>
        <end position="112"/>
    </location>
</feature>
<dbReference type="EMBL" id="BLLF01000156">
    <property type="protein sequence ID" value="GFH08360.1"/>
    <property type="molecule type" value="Genomic_DNA"/>
</dbReference>
<reference evidence="2 3" key="1">
    <citation type="submission" date="2020-02" db="EMBL/GenBank/DDBJ databases">
        <title>Draft genome sequence of Haematococcus lacustris strain NIES-144.</title>
        <authorList>
            <person name="Morimoto D."/>
            <person name="Nakagawa S."/>
            <person name="Yoshida T."/>
            <person name="Sawayama S."/>
        </authorList>
    </citation>
    <scope>NUCLEOTIDE SEQUENCE [LARGE SCALE GENOMIC DNA]</scope>
    <source>
        <strain evidence="2 3">NIES-144</strain>
    </source>
</reference>
<comment type="caution">
    <text evidence="2">The sequence shown here is derived from an EMBL/GenBank/DDBJ whole genome shotgun (WGS) entry which is preliminary data.</text>
</comment>
<name>A0A699YDY6_HAELA</name>
<protein>
    <submittedName>
        <fullName evidence="2">Uncharacterized protein</fullName>
    </submittedName>
</protein>
<feature type="compositionally biased region" description="Low complexity" evidence="1">
    <location>
        <begin position="57"/>
        <end position="73"/>
    </location>
</feature>
<evidence type="ECO:0000313" key="2">
    <source>
        <dbReference type="EMBL" id="GFH08360.1"/>
    </source>
</evidence>
<keyword evidence="3" id="KW-1185">Reference proteome</keyword>
<dbReference type="AlphaFoldDB" id="A0A699YDY6"/>